<dbReference type="CDD" id="cd07989">
    <property type="entry name" value="LPLAT_AGPAT-like"/>
    <property type="match status" value="1"/>
</dbReference>
<keyword evidence="1 4" id="KW-0808">Transferase</keyword>
<dbReference type="OrthoDB" id="9809618at2"/>
<dbReference type="SUPFAM" id="SSF69593">
    <property type="entry name" value="Glycerol-3-phosphate (1)-acyltransferase"/>
    <property type="match status" value="1"/>
</dbReference>
<evidence type="ECO:0000256" key="2">
    <source>
        <dbReference type="ARBA" id="ARBA00023315"/>
    </source>
</evidence>
<dbReference type="SMART" id="SM00563">
    <property type="entry name" value="PlsC"/>
    <property type="match status" value="1"/>
</dbReference>
<dbReference type="GO" id="GO:0006654">
    <property type="term" value="P:phosphatidic acid biosynthetic process"/>
    <property type="evidence" value="ECO:0007669"/>
    <property type="project" value="TreeGrafter"/>
</dbReference>
<dbReference type="GO" id="GO:0005886">
    <property type="term" value="C:plasma membrane"/>
    <property type="evidence" value="ECO:0007669"/>
    <property type="project" value="TreeGrafter"/>
</dbReference>
<evidence type="ECO:0000256" key="1">
    <source>
        <dbReference type="ARBA" id="ARBA00022679"/>
    </source>
</evidence>
<evidence type="ECO:0000259" key="3">
    <source>
        <dbReference type="SMART" id="SM00563"/>
    </source>
</evidence>
<gene>
    <name evidence="4" type="ORF">E1283_36280</name>
</gene>
<reference evidence="4 5" key="1">
    <citation type="submission" date="2019-03" db="EMBL/GenBank/DDBJ databases">
        <title>Draft genome sequences of novel Actinobacteria.</title>
        <authorList>
            <person name="Sahin N."/>
            <person name="Ay H."/>
            <person name="Saygin H."/>
        </authorList>
    </citation>
    <scope>NUCLEOTIDE SEQUENCE [LARGE SCALE GENOMIC DNA]</scope>
    <source>
        <strain evidence="4 5">DSM 41900</strain>
    </source>
</reference>
<accession>A0A4R4SCZ5</accession>
<dbReference type="PANTHER" id="PTHR10434:SF11">
    <property type="entry name" value="1-ACYL-SN-GLYCEROL-3-PHOSPHATE ACYLTRANSFERASE"/>
    <property type="match status" value="1"/>
</dbReference>
<proteinExistence type="predicted"/>
<evidence type="ECO:0000313" key="4">
    <source>
        <dbReference type="EMBL" id="TDC60094.1"/>
    </source>
</evidence>
<comment type="caution">
    <text evidence="4">The sequence shown here is derived from an EMBL/GenBank/DDBJ whole genome shotgun (WGS) entry which is preliminary data.</text>
</comment>
<feature type="domain" description="Phospholipid/glycerol acyltransferase" evidence="3">
    <location>
        <begin position="25"/>
        <end position="145"/>
    </location>
</feature>
<dbReference type="InterPro" id="IPR002123">
    <property type="entry name" value="Plipid/glycerol_acylTrfase"/>
</dbReference>
<keyword evidence="5" id="KW-1185">Reference proteome</keyword>
<dbReference type="EMBL" id="SMKI01000833">
    <property type="protein sequence ID" value="TDC60094.1"/>
    <property type="molecule type" value="Genomic_DNA"/>
</dbReference>
<evidence type="ECO:0000313" key="5">
    <source>
        <dbReference type="Proteomes" id="UP000295345"/>
    </source>
</evidence>
<dbReference type="PANTHER" id="PTHR10434">
    <property type="entry name" value="1-ACYL-SN-GLYCEROL-3-PHOSPHATE ACYLTRANSFERASE"/>
    <property type="match status" value="1"/>
</dbReference>
<dbReference type="Proteomes" id="UP000295345">
    <property type="component" value="Unassembled WGS sequence"/>
</dbReference>
<sequence>MRLAAATACPTSVEGVEHLPRTGPVLLAGNHLAACDTFFLMAAVPRQLVFFGKREYFTAPGLRGRALAAYCTRLGFQPVDRRGGPAAARRFVATGSALLAAGAALAIYPEGTRSPDGRLHRGRPGTASIALTSGAPLVPFGITGTDRVQPVGTTLLRPHRVHIRFGHPVDHTALRGRAPRPDGAPATATLRELTTLLMRRIAELSEQPYVDTLATPPLSVPG</sequence>
<dbReference type="Pfam" id="PF01553">
    <property type="entry name" value="Acyltransferase"/>
    <property type="match status" value="1"/>
</dbReference>
<keyword evidence="2 4" id="KW-0012">Acyltransferase</keyword>
<dbReference type="AlphaFoldDB" id="A0A4R4SCZ5"/>
<protein>
    <submittedName>
        <fullName evidence="4">1-acyl-sn-glycerol-3-phosphate acyltransferase</fullName>
    </submittedName>
</protein>
<name>A0A4R4SCZ5_9ACTN</name>
<organism evidence="4 5">
    <name type="scientific">Streptomyces hainanensis</name>
    <dbReference type="NCBI Taxonomy" id="402648"/>
    <lineage>
        <taxon>Bacteria</taxon>
        <taxon>Bacillati</taxon>
        <taxon>Actinomycetota</taxon>
        <taxon>Actinomycetes</taxon>
        <taxon>Kitasatosporales</taxon>
        <taxon>Streptomycetaceae</taxon>
        <taxon>Streptomyces</taxon>
    </lineage>
</organism>
<dbReference type="GO" id="GO:0003841">
    <property type="term" value="F:1-acylglycerol-3-phosphate O-acyltransferase activity"/>
    <property type="evidence" value="ECO:0007669"/>
    <property type="project" value="TreeGrafter"/>
</dbReference>